<sequence length="76" mass="8372">MTTITVRNVPDDVRDELAARAAMSGRSLQEYLSVELRRIASTPSAAEAITRARLNARSYPDITTAEILEAVRAGRR</sequence>
<dbReference type="Pfam" id="PF22513">
    <property type="entry name" value="FitA-like_RHH"/>
    <property type="match status" value="1"/>
</dbReference>
<gene>
    <name evidence="2" type="ORF">HD594_002993</name>
</gene>
<dbReference type="EMBL" id="JACHML010000001">
    <property type="protein sequence ID" value="MBB6392680.1"/>
    <property type="molecule type" value="Genomic_DNA"/>
</dbReference>
<keyword evidence="3" id="KW-1185">Reference proteome</keyword>
<dbReference type="Proteomes" id="UP000537775">
    <property type="component" value="Unassembled WGS sequence"/>
</dbReference>
<accession>A0A7X0FT35</accession>
<name>A0A7X0FT35_9MICO</name>
<dbReference type="InterPro" id="IPR053853">
    <property type="entry name" value="FitA-like_RHH"/>
</dbReference>
<evidence type="ECO:0000313" key="2">
    <source>
        <dbReference type="EMBL" id="MBB6392680.1"/>
    </source>
</evidence>
<proteinExistence type="predicted"/>
<evidence type="ECO:0000259" key="1">
    <source>
        <dbReference type="Pfam" id="PF22513"/>
    </source>
</evidence>
<reference evidence="2 3" key="1">
    <citation type="submission" date="2020-08" db="EMBL/GenBank/DDBJ databases">
        <title>Sequencing the genomes of 1000 actinobacteria strains.</title>
        <authorList>
            <person name="Klenk H.-P."/>
        </authorList>
    </citation>
    <scope>NUCLEOTIDE SEQUENCE [LARGE SCALE GENOMIC DNA]</scope>
    <source>
        <strain evidence="2 3">DSM 12511</strain>
    </source>
</reference>
<dbReference type="AlphaFoldDB" id="A0A7X0FT35"/>
<dbReference type="RefSeq" id="WP_184751724.1">
    <property type="nucleotide sequence ID" value="NZ_BAAAJR010000001.1"/>
</dbReference>
<comment type="caution">
    <text evidence="2">The sequence shown here is derived from an EMBL/GenBank/DDBJ whole genome shotgun (WGS) entry which is preliminary data.</text>
</comment>
<dbReference type="GO" id="GO:0006355">
    <property type="term" value="P:regulation of DNA-templated transcription"/>
    <property type="evidence" value="ECO:0007669"/>
    <property type="project" value="InterPro"/>
</dbReference>
<organism evidence="2 3">
    <name type="scientific">Microbacterium thalassium</name>
    <dbReference type="NCBI Taxonomy" id="362649"/>
    <lineage>
        <taxon>Bacteria</taxon>
        <taxon>Bacillati</taxon>
        <taxon>Actinomycetota</taxon>
        <taxon>Actinomycetes</taxon>
        <taxon>Micrococcales</taxon>
        <taxon>Microbacteriaceae</taxon>
        <taxon>Microbacterium</taxon>
    </lineage>
</organism>
<evidence type="ECO:0000313" key="3">
    <source>
        <dbReference type="Proteomes" id="UP000537775"/>
    </source>
</evidence>
<dbReference type="InterPro" id="IPR010985">
    <property type="entry name" value="Ribbon_hlx_hlx"/>
</dbReference>
<protein>
    <submittedName>
        <fullName evidence="2">Plasmid stability protein</fullName>
    </submittedName>
</protein>
<dbReference type="SUPFAM" id="SSF47598">
    <property type="entry name" value="Ribbon-helix-helix"/>
    <property type="match status" value="1"/>
</dbReference>
<feature type="domain" description="Antitoxin FitA-like ribbon-helix-helix" evidence="1">
    <location>
        <begin position="3"/>
        <end position="38"/>
    </location>
</feature>